<keyword evidence="3" id="KW-1185">Reference proteome</keyword>
<gene>
    <name evidence="2" type="ORF">CJ030_MR1G023593</name>
</gene>
<dbReference type="AlphaFoldDB" id="A0A6A1WTZ9"/>
<dbReference type="OrthoDB" id="1727941at2759"/>
<dbReference type="GO" id="GO:0003723">
    <property type="term" value="F:RNA binding"/>
    <property type="evidence" value="ECO:0007669"/>
    <property type="project" value="InterPro"/>
</dbReference>
<dbReference type="SUPFAM" id="SSF101690">
    <property type="entry name" value="PAZ domain"/>
    <property type="match status" value="1"/>
</dbReference>
<accession>A0A6A1WTZ9</accession>
<dbReference type="Proteomes" id="UP000516437">
    <property type="component" value="Chromosome 1"/>
</dbReference>
<dbReference type="InterPro" id="IPR036085">
    <property type="entry name" value="PAZ_dom_sf"/>
</dbReference>
<dbReference type="InterPro" id="IPR003100">
    <property type="entry name" value="PAZ_dom"/>
</dbReference>
<evidence type="ECO:0000259" key="1">
    <source>
        <dbReference type="Pfam" id="PF02170"/>
    </source>
</evidence>
<dbReference type="Pfam" id="PF02170">
    <property type="entry name" value="PAZ"/>
    <property type="match status" value="1"/>
</dbReference>
<protein>
    <submittedName>
        <fullName evidence="2">Protein argonaute 4B</fullName>
    </submittedName>
</protein>
<reference evidence="2 3" key="1">
    <citation type="journal article" date="2019" name="Plant Biotechnol. J.">
        <title>The red bayberry genome and genetic basis of sex determination.</title>
        <authorList>
            <person name="Jia H.M."/>
            <person name="Jia H.J."/>
            <person name="Cai Q.L."/>
            <person name="Wang Y."/>
            <person name="Zhao H.B."/>
            <person name="Yang W.F."/>
            <person name="Wang G.Y."/>
            <person name="Li Y.H."/>
            <person name="Zhan D.L."/>
            <person name="Shen Y.T."/>
            <person name="Niu Q.F."/>
            <person name="Chang L."/>
            <person name="Qiu J."/>
            <person name="Zhao L."/>
            <person name="Xie H.B."/>
            <person name="Fu W.Y."/>
            <person name="Jin J."/>
            <person name="Li X.W."/>
            <person name="Jiao Y."/>
            <person name="Zhou C.C."/>
            <person name="Tu T."/>
            <person name="Chai C.Y."/>
            <person name="Gao J.L."/>
            <person name="Fan L.J."/>
            <person name="van de Weg E."/>
            <person name="Wang J.Y."/>
            <person name="Gao Z.S."/>
        </authorList>
    </citation>
    <scope>NUCLEOTIDE SEQUENCE [LARGE SCALE GENOMIC DNA]</scope>
    <source>
        <tissue evidence="2">Leaves</tissue>
    </source>
</reference>
<proteinExistence type="predicted"/>
<feature type="non-terminal residue" evidence="2">
    <location>
        <position position="1"/>
    </location>
</feature>
<name>A0A6A1WTZ9_9ROSI</name>
<evidence type="ECO:0000313" key="2">
    <source>
        <dbReference type="EMBL" id="KAB1226220.1"/>
    </source>
</evidence>
<dbReference type="EMBL" id="RXIC02000019">
    <property type="protein sequence ID" value="KAB1226220.1"/>
    <property type="molecule type" value="Genomic_DNA"/>
</dbReference>
<dbReference type="Gene3D" id="2.170.260.10">
    <property type="entry name" value="paz domain"/>
    <property type="match status" value="1"/>
</dbReference>
<evidence type="ECO:0000313" key="3">
    <source>
        <dbReference type="Proteomes" id="UP000516437"/>
    </source>
</evidence>
<organism evidence="2 3">
    <name type="scientific">Morella rubra</name>
    <name type="common">Chinese bayberry</name>
    <dbReference type="NCBI Taxonomy" id="262757"/>
    <lineage>
        <taxon>Eukaryota</taxon>
        <taxon>Viridiplantae</taxon>
        <taxon>Streptophyta</taxon>
        <taxon>Embryophyta</taxon>
        <taxon>Tracheophyta</taxon>
        <taxon>Spermatophyta</taxon>
        <taxon>Magnoliopsida</taxon>
        <taxon>eudicotyledons</taxon>
        <taxon>Gunneridae</taxon>
        <taxon>Pentapetalae</taxon>
        <taxon>rosids</taxon>
        <taxon>fabids</taxon>
        <taxon>Fagales</taxon>
        <taxon>Myricaceae</taxon>
        <taxon>Morella</taxon>
    </lineage>
</organism>
<sequence length="154" mass="18027">DIEVEKDKDDLKLGTEDSEESWKQVLDSFKEQALKMQSISQEAYEVYSKKAIIILKETSEQMKIQADKAKKDFSVIAKEISEISDIQILQIFTLKQRNANNLDGEDEVEVTVYDYFVNHRHIELRYSGDLPCINVRKPKRPTYFPLKENYGYIL</sequence>
<comment type="caution">
    <text evidence="2">The sequence shown here is derived from an EMBL/GenBank/DDBJ whole genome shotgun (WGS) entry which is preliminary data.</text>
</comment>
<dbReference type="CDD" id="cd02846">
    <property type="entry name" value="PAZ_argonaute_like"/>
    <property type="match status" value="1"/>
</dbReference>
<feature type="domain" description="PAZ" evidence="1">
    <location>
        <begin position="84"/>
        <end position="146"/>
    </location>
</feature>